<protein>
    <recommendedName>
        <fullName evidence="4">DUF3558 domain-containing protein</fullName>
    </recommendedName>
</protein>
<dbReference type="Proteomes" id="UP000542674">
    <property type="component" value="Unassembled WGS sequence"/>
</dbReference>
<feature type="signal peptide" evidence="1">
    <location>
        <begin position="1"/>
        <end position="21"/>
    </location>
</feature>
<keyword evidence="3" id="KW-1185">Reference proteome</keyword>
<organism evidence="2 3">
    <name type="scientific">Saccharothrix violaceirubra</name>
    <dbReference type="NCBI Taxonomy" id="413306"/>
    <lineage>
        <taxon>Bacteria</taxon>
        <taxon>Bacillati</taxon>
        <taxon>Actinomycetota</taxon>
        <taxon>Actinomycetes</taxon>
        <taxon>Pseudonocardiales</taxon>
        <taxon>Pseudonocardiaceae</taxon>
        <taxon>Saccharothrix</taxon>
    </lineage>
</organism>
<evidence type="ECO:0008006" key="4">
    <source>
        <dbReference type="Google" id="ProtNLM"/>
    </source>
</evidence>
<dbReference type="EMBL" id="JACHJS010000001">
    <property type="protein sequence ID" value="MBB4965234.1"/>
    <property type="molecule type" value="Genomic_DNA"/>
</dbReference>
<dbReference type="AlphaFoldDB" id="A0A7W7T290"/>
<proteinExistence type="predicted"/>
<comment type="caution">
    <text evidence="2">The sequence shown here is derived from an EMBL/GenBank/DDBJ whole genome shotgun (WGS) entry which is preliminary data.</text>
</comment>
<sequence>MQRSHGAAVAAVLLCGLTACAQPSDDRASTASSSEVAAGPVRASLCDRLKLADLTSWMKIGGSPVDQATCAAQGSGEARAYGRWTFPSGSVEYIEIVVQDDKRADGSRLFDELRTAYPAHEQRTVAGHYARVANTRGKTLINFPDLAEPVDIVIVTKSTSGTGAEETYAGIRTSHFGAFEQLVPALVGG</sequence>
<name>A0A7W7T290_9PSEU</name>
<keyword evidence="1" id="KW-0732">Signal</keyword>
<feature type="chain" id="PRO_5031114549" description="DUF3558 domain-containing protein" evidence="1">
    <location>
        <begin position="22"/>
        <end position="189"/>
    </location>
</feature>
<gene>
    <name evidence="2" type="ORF">F4559_002593</name>
</gene>
<reference evidence="2 3" key="1">
    <citation type="submission" date="2020-08" db="EMBL/GenBank/DDBJ databases">
        <title>Sequencing the genomes of 1000 actinobacteria strains.</title>
        <authorList>
            <person name="Klenk H.-P."/>
        </authorList>
    </citation>
    <scope>NUCLEOTIDE SEQUENCE [LARGE SCALE GENOMIC DNA]</scope>
    <source>
        <strain evidence="2 3">DSM 45084</strain>
    </source>
</reference>
<evidence type="ECO:0000313" key="2">
    <source>
        <dbReference type="EMBL" id="MBB4965234.1"/>
    </source>
</evidence>
<accession>A0A7W7T290</accession>
<evidence type="ECO:0000256" key="1">
    <source>
        <dbReference type="SAM" id="SignalP"/>
    </source>
</evidence>
<dbReference type="PROSITE" id="PS51257">
    <property type="entry name" value="PROKAR_LIPOPROTEIN"/>
    <property type="match status" value="1"/>
</dbReference>
<dbReference type="RefSeq" id="WP_184668675.1">
    <property type="nucleotide sequence ID" value="NZ_BAABAI010000013.1"/>
</dbReference>
<evidence type="ECO:0000313" key="3">
    <source>
        <dbReference type="Proteomes" id="UP000542674"/>
    </source>
</evidence>